<comment type="caution">
    <text evidence="1">The sequence shown here is derived from an EMBL/GenBank/DDBJ whole genome shotgun (WGS) entry which is preliminary data.</text>
</comment>
<dbReference type="Proteomes" id="UP001630127">
    <property type="component" value="Unassembled WGS sequence"/>
</dbReference>
<reference evidence="1 2" key="1">
    <citation type="submission" date="2024-11" db="EMBL/GenBank/DDBJ databases">
        <title>A near-complete genome assembly of Cinchona calisaya.</title>
        <authorList>
            <person name="Lian D.C."/>
            <person name="Zhao X.W."/>
            <person name="Wei L."/>
        </authorList>
    </citation>
    <scope>NUCLEOTIDE SEQUENCE [LARGE SCALE GENOMIC DNA]</scope>
    <source>
        <tissue evidence="1">Nenye</tissue>
    </source>
</reference>
<dbReference type="AlphaFoldDB" id="A0ABD2ZD93"/>
<sequence length="66" mass="6763">MTPGSGSGSPQITPGGGSILVIEFCPDSEIRVGNGPGAGAAIHSRSIIQFMDNIDNNKVNKDFSTT</sequence>
<proteinExistence type="predicted"/>
<dbReference type="EMBL" id="JBJUIK010000010">
    <property type="protein sequence ID" value="KAL3516240.1"/>
    <property type="molecule type" value="Genomic_DNA"/>
</dbReference>
<name>A0ABD2ZD93_9GENT</name>
<accession>A0ABD2ZD93</accession>
<evidence type="ECO:0000313" key="2">
    <source>
        <dbReference type="Proteomes" id="UP001630127"/>
    </source>
</evidence>
<protein>
    <submittedName>
        <fullName evidence="1">Uncharacterized protein</fullName>
    </submittedName>
</protein>
<keyword evidence="2" id="KW-1185">Reference proteome</keyword>
<evidence type="ECO:0000313" key="1">
    <source>
        <dbReference type="EMBL" id="KAL3516240.1"/>
    </source>
</evidence>
<organism evidence="1 2">
    <name type="scientific">Cinchona calisaya</name>
    <dbReference type="NCBI Taxonomy" id="153742"/>
    <lineage>
        <taxon>Eukaryota</taxon>
        <taxon>Viridiplantae</taxon>
        <taxon>Streptophyta</taxon>
        <taxon>Embryophyta</taxon>
        <taxon>Tracheophyta</taxon>
        <taxon>Spermatophyta</taxon>
        <taxon>Magnoliopsida</taxon>
        <taxon>eudicotyledons</taxon>
        <taxon>Gunneridae</taxon>
        <taxon>Pentapetalae</taxon>
        <taxon>asterids</taxon>
        <taxon>lamiids</taxon>
        <taxon>Gentianales</taxon>
        <taxon>Rubiaceae</taxon>
        <taxon>Cinchonoideae</taxon>
        <taxon>Cinchoneae</taxon>
        <taxon>Cinchona</taxon>
    </lineage>
</organism>
<gene>
    <name evidence="1" type="ORF">ACH5RR_023142</name>
</gene>